<reference evidence="1" key="1">
    <citation type="submission" date="2020-11" db="EMBL/GenBank/DDBJ databases">
        <authorList>
            <person name="Tran Van P."/>
        </authorList>
    </citation>
    <scope>NUCLEOTIDE SEQUENCE</scope>
</reference>
<proteinExistence type="predicted"/>
<evidence type="ECO:0000313" key="1">
    <source>
        <dbReference type="EMBL" id="CAD7569595.1"/>
    </source>
</evidence>
<protein>
    <submittedName>
        <fullName evidence="1">(California timema) hypothetical protein</fullName>
    </submittedName>
</protein>
<accession>A0A7R9IZ87</accession>
<name>A0A7R9IZ87_TIMCA</name>
<organism evidence="1">
    <name type="scientific">Timema californicum</name>
    <name type="common">California timema</name>
    <name type="synonym">Walking stick</name>
    <dbReference type="NCBI Taxonomy" id="61474"/>
    <lineage>
        <taxon>Eukaryota</taxon>
        <taxon>Metazoa</taxon>
        <taxon>Ecdysozoa</taxon>
        <taxon>Arthropoda</taxon>
        <taxon>Hexapoda</taxon>
        <taxon>Insecta</taxon>
        <taxon>Pterygota</taxon>
        <taxon>Neoptera</taxon>
        <taxon>Polyneoptera</taxon>
        <taxon>Phasmatodea</taxon>
        <taxon>Timematodea</taxon>
        <taxon>Timematoidea</taxon>
        <taxon>Timematidae</taxon>
        <taxon>Timema</taxon>
    </lineage>
</organism>
<sequence>MLSYLVQESPTEINSSLVSHQESFSIVVEPLLSSILYDQSAVVITIEPFAKLDDPIHNIVLHGNGIASVTNISHIWWFHYSIITTMHRGPSSWVVSQGVFRKVLTTNPPLDSGQAEVGVILVGELGVAETSLGTKVEPFFCEKSCLELVVPAILKVSLRVENLTWETGDWGIVELTSTVSMQNLPQQPQTIHILHTFQGVVSSCTHHIAVISQEEYLVPRAVAVQLHMSSPKLPIFIMCGQVMLQGQYVQAPLVGDIEDPVGRHCQGGDGIVVWGSVVRQKTSTGAQGSPSWGGGQGAVAVAVTALHSDNMT</sequence>
<dbReference type="AlphaFoldDB" id="A0A7R9IZ87"/>
<dbReference type="EMBL" id="OE179731">
    <property type="protein sequence ID" value="CAD7569595.1"/>
    <property type="molecule type" value="Genomic_DNA"/>
</dbReference>
<gene>
    <name evidence="1" type="ORF">TCMB3V08_LOCUS2327</name>
</gene>